<dbReference type="PANTHER" id="PTHR14139">
    <property type="entry name" value="CALSYNTENIN"/>
    <property type="match status" value="1"/>
</dbReference>
<dbReference type="WBParaSite" id="TMUE_1000005065.1">
    <property type="protein sequence ID" value="TMUE_1000005065.1"/>
    <property type="gene ID" value="WBGene00292456"/>
</dbReference>
<dbReference type="SUPFAM" id="SSF49899">
    <property type="entry name" value="Concanavalin A-like lectins/glucanases"/>
    <property type="match status" value="1"/>
</dbReference>
<dbReference type="PROSITE" id="PS50268">
    <property type="entry name" value="CADHERIN_2"/>
    <property type="match status" value="2"/>
</dbReference>
<evidence type="ECO:0000256" key="13">
    <source>
        <dbReference type="ARBA" id="ARBA00035015"/>
    </source>
</evidence>
<protein>
    <submittedName>
        <fullName evidence="19">Cadherin domain-containing protein</fullName>
    </submittedName>
</protein>
<evidence type="ECO:0000256" key="4">
    <source>
        <dbReference type="ARBA" id="ARBA00022737"/>
    </source>
</evidence>
<dbReference type="InterPro" id="IPR015919">
    <property type="entry name" value="Cadherin-like_sf"/>
</dbReference>
<keyword evidence="10" id="KW-0325">Glycoprotein</keyword>
<sequence length="1230" mass="137345">MRRRAAFVDAIPTLIHSRRAIRRQTLLDDDGGESGRFCRIMGGLTRSRQPPFARTTKMEYRKTTERVQRADRPFRASKLVTAALASESPFPFGGARRKAKFCTLNFRQNIETLLANNLRAGTRTSAATATDGRPSWLHGAAPYRACGNWSPPFFARRASQPPPATTQERSSKSSGRRCDQSLRSIGANNRQPAGAERTAATHSHTSSVSCSVRVGERLLPSVSQIGRSCASPQMSSRLPPPSAVLFALTALGALSAATDRAPVLSLPAAVDSYNGQVKETGQVVVVSPEIKVIDGTGPVCSYLLKDHGSADWDAKGADSLPFTVDLVDRRSGLASVRMKTNAYLDCSNPVYRLDIAAVHCESKKISKSAQLNIQVKDINNHIPKFASDWQTVFVDEGRLYEQILKLNATDADCGHPYGEICRYEITTAGTPFTISNTGVLSNSQPLNYSAVPTYILSVVAYDCGLRRSDPMLLTVKVNPICVEGLKNVKAKLYYAPLSGSVSIAPDADLQLCNGQCQPDEVWANVKLNPAKAARGCDRDSYSLDKLKKLCGAHPRTVELLPSRDRIKVVGENNILTNEAAIPSDEVYVFDGLTNSIVVPYDVIKPTGIPEVFSLAFWMRRGRSDKPRNLTKEHIFCVSDDRRANRHHFSVYVKNCKLEMLYRREHVAHQKSDFQPAEWRWHVPEVCDDRWHYYAFIMKNLKVQLYVDGQSYALKEEPEILDDWPMHATKNVKTRTMIGACWHAQSQMATQFFKGSLFGMTFVEGVTESVQVFQCAQQCSEQLKFFGLDRFQPGERVLFSRDMTELTLTAIGVSEYNDLLRRVAYVNTKEKPIAGDRFVAITTKVRCKGSNKMHTLRPTNIELLVHGVGNRPLLVLRGKSKLSHTEAEVERGVSIFPNLKMHLKASNHDDTSSAMLNWCRITARPPLDQEREDFSSPANLIVSLRLDFEHLNDGLFLKGNGRMGDYENVLRQIHYFSSRPSEYSFRKFFLKCSLDDDQTISDDFVVTVSIEKGRRRKAQGSLLDEQHRTFASWSHHPDPEPPARPPSQPNLAQKMTRRKMKWDSPEPNMEPSALSLSRMAGYDGYVYRKGSGPVGVSAVTIVAIVACCVAVVIMLAAFFKFRTSKFRGRKRVSGEDGDLVWDDSGMNITVNPLEQINKSKNDGDDPDIFDDGGNDNEASEQEEEDMSDEDDVVLPHVKSTSRGHQLSGLEWDDSTLHDSLVNHNCKHTYRV</sequence>
<dbReference type="GO" id="GO:0045211">
    <property type="term" value="C:postsynaptic membrane"/>
    <property type="evidence" value="ECO:0007669"/>
    <property type="project" value="UniProtKB-SubCell"/>
</dbReference>
<evidence type="ECO:0000313" key="18">
    <source>
        <dbReference type="Proteomes" id="UP000046395"/>
    </source>
</evidence>
<feature type="transmembrane region" description="Helical" evidence="16">
    <location>
        <begin position="1097"/>
        <end position="1120"/>
    </location>
</feature>
<dbReference type="GO" id="GO:0005509">
    <property type="term" value="F:calcium ion binding"/>
    <property type="evidence" value="ECO:0007669"/>
    <property type="project" value="UniProtKB-UniRule"/>
</dbReference>
<evidence type="ECO:0000256" key="14">
    <source>
        <dbReference type="PROSITE-ProRule" id="PRU00043"/>
    </source>
</evidence>
<feature type="compositionally biased region" description="Polar residues" evidence="15">
    <location>
        <begin position="181"/>
        <end position="191"/>
    </location>
</feature>
<comment type="similarity">
    <text evidence="13">Belongs to the calsyntenin family.</text>
</comment>
<dbReference type="GO" id="GO:0009986">
    <property type="term" value="C:cell surface"/>
    <property type="evidence" value="ECO:0007669"/>
    <property type="project" value="TreeGrafter"/>
</dbReference>
<dbReference type="CDD" id="cd11304">
    <property type="entry name" value="Cadherin_repeat"/>
    <property type="match status" value="2"/>
</dbReference>
<dbReference type="GO" id="GO:0050806">
    <property type="term" value="P:positive regulation of synaptic transmission"/>
    <property type="evidence" value="ECO:0007669"/>
    <property type="project" value="TreeGrafter"/>
</dbReference>
<evidence type="ECO:0000256" key="6">
    <source>
        <dbReference type="ARBA" id="ARBA00022889"/>
    </source>
</evidence>
<dbReference type="AlphaFoldDB" id="A0A5S6QDB0"/>
<evidence type="ECO:0000256" key="7">
    <source>
        <dbReference type="ARBA" id="ARBA00022989"/>
    </source>
</evidence>
<dbReference type="GO" id="GO:0007156">
    <property type="term" value="P:homophilic cell adhesion via plasma membrane adhesion molecules"/>
    <property type="evidence" value="ECO:0007669"/>
    <property type="project" value="InterPro"/>
</dbReference>
<dbReference type="FunFam" id="2.60.40.60:FF:000025">
    <property type="entry name" value="Calsyntenin 1"/>
    <property type="match status" value="1"/>
</dbReference>
<dbReference type="InterPro" id="IPR013320">
    <property type="entry name" value="ConA-like_dom_sf"/>
</dbReference>
<keyword evidence="18" id="KW-1185">Reference proteome</keyword>
<keyword evidence="9 16" id="KW-0472">Membrane</keyword>
<keyword evidence="6" id="KW-0130">Cell adhesion</keyword>
<dbReference type="InterPro" id="IPR045588">
    <property type="entry name" value="CLSTN_C"/>
</dbReference>
<evidence type="ECO:0000256" key="12">
    <source>
        <dbReference type="ARBA" id="ARBA00035006"/>
    </source>
</evidence>
<evidence type="ECO:0000256" key="3">
    <source>
        <dbReference type="ARBA" id="ARBA00022729"/>
    </source>
</evidence>
<keyword evidence="1" id="KW-1003">Cell membrane</keyword>
<feature type="compositionally biased region" description="Acidic residues" evidence="15">
    <location>
        <begin position="1163"/>
        <end position="1191"/>
    </location>
</feature>
<dbReference type="STRING" id="70415.A0A5S6QDB0"/>
<evidence type="ECO:0000256" key="16">
    <source>
        <dbReference type="SAM" id="Phobius"/>
    </source>
</evidence>
<dbReference type="GO" id="GO:0051965">
    <property type="term" value="P:positive regulation of synapse assembly"/>
    <property type="evidence" value="ECO:0007669"/>
    <property type="project" value="TreeGrafter"/>
</dbReference>
<feature type="domain" description="Cadherin" evidence="17">
    <location>
        <begin position="322"/>
        <end position="385"/>
    </location>
</feature>
<keyword evidence="8" id="KW-0770">Synapse</keyword>
<keyword evidence="7 16" id="KW-1133">Transmembrane helix</keyword>
<reference evidence="19" key="1">
    <citation type="submission" date="2019-12" db="UniProtKB">
        <authorList>
            <consortium name="WormBaseParasite"/>
        </authorList>
    </citation>
    <scope>IDENTIFICATION</scope>
</reference>
<accession>A0A5S6QDB0</accession>
<evidence type="ECO:0000256" key="15">
    <source>
        <dbReference type="SAM" id="MobiDB-lite"/>
    </source>
</evidence>
<dbReference type="PRINTS" id="PR00205">
    <property type="entry name" value="CADHERIN"/>
</dbReference>
<evidence type="ECO:0000256" key="10">
    <source>
        <dbReference type="ARBA" id="ARBA00023180"/>
    </source>
</evidence>
<evidence type="ECO:0000256" key="5">
    <source>
        <dbReference type="ARBA" id="ARBA00022837"/>
    </source>
</evidence>
<name>A0A5S6QDB0_TRIMR</name>
<evidence type="ECO:0000256" key="2">
    <source>
        <dbReference type="ARBA" id="ARBA00022692"/>
    </source>
</evidence>
<evidence type="ECO:0000313" key="19">
    <source>
        <dbReference type="WBParaSite" id="TMUE_1000005065.1"/>
    </source>
</evidence>
<organism evidence="18 19">
    <name type="scientific">Trichuris muris</name>
    <name type="common">Mouse whipworm</name>
    <dbReference type="NCBI Taxonomy" id="70415"/>
    <lineage>
        <taxon>Eukaryota</taxon>
        <taxon>Metazoa</taxon>
        <taxon>Ecdysozoa</taxon>
        <taxon>Nematoda</taxon>
        <taxon>Enoplea</taxon>
        <taxon>Dorylaimia</taxon>
        <taxon>Trichinellida</taxon>
        <taxon>Trichuridae</taxon>
        <taxon>Trichuris</taxon>
    </lineage>
</organism>
<feature type="domain" description="Cadherin" evidence="17">
    <location>
        <begin position="403"/>
        <end position="498"/>
    </location>
</feature>
<evidence type="ECO:0000259" key="17">
    <source>
        <dbReference type="PROSITE" id="PS50268"/>
    </source>
</evidence>
<dbReference type="PANTHER" id="PTHR14139:SF2">
    <property type="entry name" value="CALSYNTENIN-1"/>
    <property type="match status" value="1"/>
</dbReference>
<proteinExistence type="inferred from homology"/>
<dbReference type="Gene3D" id="2.60.120.200">
    <property type="match status" value="1"/>
</dbReference>
<dbReference type="Pfam" id="PF19699">
    <property type="entry name" value="CLSTN_C"/>
    <property type="match status" value="1"/>
</dbReference>
<dbReference type="SUPFAM" id="SSF49313">
    <property type="entry name" value="Cadherin-like"/>
    <property type="match status" value="1"/>
</dbReference>
<evidence type="ECO:0000256" key="8">
    <source>
        <dbReference type="ARBA" id="ARBA00023018"/>
    </source>
</evidence>
<keyword evidence="4" id="KW-0677">Repeat</keyword>
<keyword evidence="3" id="KW-0732">Signal</keyword>
<dbReference type="SMART" id="SM00112">
    <property type="entry name" value="CA"/>
    <property type="match status" value="2"/>
</dbReference>
<comment type="subcellular location">
    <subcellularLocation>
        <location evidence="12">Postsynaptic cell membrane</location>
        <topology evidence="12">Single-pass type I membrane protein</topology>
    </subcellularLocation>
</comment>
<dbReference type="Proteomes" id="UP000046395">
    <property type="component" value="Unassembled WGS sequence"/>
</dbReference>
<feature type="region of interest" description="Disordered" evidence="15">
    <location>
        <begin position="1152"/>
        <end position="1200"/>
    </location>
</feature>
<feature type="compositionally biased region" description="Low complexity" evidence="15">
    <location>
        <begin position="197"/>
        <end position="208"/>
    </location>
</feature>
<dbReference type="InterPro" id="IPR002126">
    <property type="entry name" value="Cadherin-like_dom"/>
</dbReference>
<keyword evidence="5 14" id="KW-0106">Calcium</keyword>
<keyword evidence="11" id="KW-0628">Postsynaptic cell membrane</keyword>
<feature type="region of interest" description="Disordered" evidence="15">
    <location>
        <begin position="154"/>
        <end position="208"/>
    </location>
</feature>
<dbReference type="Gene3D" id="2.60.40.60">
    <property type="entry name" value="Cadherins"/>
    <property type="match status" value="1"/>
</dbReference>
<evidence type="ECO:0000256" key="1">
    <source>
        <dbReference type="ARBA" id="ARBA00022475"/>
    </source>
</evidence>
<keyword evidence="2 16" id="KW-0812">Transmembrane</keyword>
<evidence type="ECO:0000256" key="11">
    <source>
        <dbReference type="ARBA" id="ARBA00023257"/>
    </source>
</evidence>
<evidence type="ECO:0000256" key="9">
    <source>
        <dbReference type="ARBA" id="ARBA00023136"/>
    </source>
</evidence>
<feature type="region of interest" description="Disordered" evidence="15">
    <location>
        <begin position="1031"/>
        <end position="1069"/>
    </location>
</feature>